<dbReference type="CDD" id="cd12148">
    <property type="entry name" value="fungal_TF_MHR"/>
    <property type="match status" value="1"/>
</dbReference>
<dbReference type="GO" id="GO:0008270">
    <property type="term" value="F:zinc ion binding"/>
    <property type="evidence" value="ECO:0007669"/>
    <property type="project" value="InterPro"/>
</dbReference>
<dbReference type="AlphaFoldDB" id="A0A9P9R5C9"/>
<dbReference type="Proteomes" id="UP000736672">
    <property type="component" value="Unassembled WGS sequence"/>
</dbReference>
<dbReference type="InterPro" id="IPR036864">
    <property type="entry name" value="Zn2-C6_fun-type_DNA-bd_sf"/>
</dbReference>
<dbReference type="InterPro" id="IPR001138">
    <property type="entry name" value="Zn2Cys6_DnaBD"/>
</dbReference>
<dbReference type="PANTHER" id="PTHR47338:SF5">
    <property type="entry name" value="ZN(II)2CYS6 TRANSCRIPTION FACTOR (EUROFUNG)"/>
    <property type="match status" value="1"/>
</dbReference>
<evidence type="ECO:0000256" key="5">
    <source>
        <dbReference type="ARBA" id="ARBA00023242"/>
    </source>
</evidence>
<keyword evidence="3" id="KW-0805">Transcription regulation</keyword>
<dbReference type="CDD" id="cd00067">
    <property type="entry name" value="GAL4"/>
    <property type="match status" value="1"/>
</dbReference>
<dbReference type="PROSITE" id="PS00463">
    <property type="entry name" value="ZN2_CY6_FUNGAL_1"/>
    <property type="match status" value="1"/>
</dbReference>
<accession>A0A9P9R5C9</accession>
<organism evidence="7 8">
    <name type="scientific">Fusarium solani</name>
    <name type="common">Filamentous fungus</name>
    <dbReference type="NCBI Taxonomy" id="169388"/>
    <lineage>
        <taxon>Eukaryota</taxon>
        <taxon>Fungi</taxon>
        <taxon>Dikarya</taxon>
        <taxon>Ascomycota</taxon>
        <taxon>Pezizomycotina</taxon>
        <taxon>Sordariomycetes</taxon>
        <taxon>Hypocreomycetidae</taxon>
        <taxon>Hypocreales</taxon>
        <taxon>Nectriaceae</taxon>
        <taxon>Fusarium</taxon>
        <taxon>Fusarium solani species complex</taxon>
    </lineage>
</organism>
<proteinExistence type="predicted"/>
<comment type="subcellular location">
    <subcellularLocation>
        <location evidence="1">Nucleus</location>
    </subcellularLocation>
</comment>
<dbReference type="SUPFAM" id="SSF57701">
    <property type="entry name" value="Zn2/Cys6 DNA-binding domain"/>
    <property type="match status" value="1"/>
</dbReference>
<dbReference type="Gene3D" id="4.10.240.10">
    <property type="entry name" value="Zn(2)-C6 fungal-type DNA-binding domain"/>
    <property type="match status" value="1"/>
</dbReference>
<dbReference type="InterPro" id="IPR007219">
    <property type="entry name" value="XnlR_reg_dom"/>
</dbReference>
<sequence length="585" mass="65378">MPRAPHLPLRTSRRHESDPDCLADRVYTACESCRKRKRKCDGTKPRCSPCELRDISCHWESRRKPFSNRNREKSYIKHLEDQVSQLSALLAESRGSSPLRTPGQLTEINPELVDDDMAKTCRGTKPCCPSPPRSPSAVQEFASLDWSNLGGSGDEKVLFSGPGNFSIPGPSLGRFKCLSSSKELPVSKVNCLIEEFSRQEELKTHLKEFFLETINRYYQFVEPAWLAFSDTFPQNGEPLQLLYSVIFAVSAHCLHVAEDLESALLAYAEKLVLSCSRSDTCLPVIKALSILAWLKHTLFQRSDGFAYQYLASGLSMRLKLDEVSSPFSSAANEPSLDYIDSVRTFWSLFLVERTSTPSLGVPLAIPWDIIQPPVTVGVLPGSDDSIVSFEHHCSLLQLNHLYVETVYTPAFKLLSAVGQEAHLQKATDALAVFQQRLSACVFIGTGSTLSTDKVVVWISYHAAVLNLHRPFLHVSSEYKTSDPNTSMNVVTTAAEAISTLLNRLETTNVTGTLPPLAIYHIFRAALVHCLNMTSSDVELESRARENWQICLRALWAMRKTWEASVDVYVNFLHFVAQDWGVADVK</sequence>
<dbReference type="Pfam" id="PF00172">
    <property type="entry name" value="Zn_clus"/>
    <property type="match status" value="1"/>
</dbReference>
<protein>
    <recommendedName>
        <fullName evidence="6">Zn(2)-C6 fungal-type domain-containing protein</fullName>
    </recommendedName>
</protein>
<keyword evidence="4" id="KW-0804">Transcription</keyword>
<dbReference type="EMBL" id="JAGTJS010000006">
    <property type="protein sequence ID" value="KAH7266663.1"/>
    <property type="molecule type" value="Genomic_DNA"/>
</dbReference>
<dbReference type="OrthoDB" id="10249920at2759"/>
<dbReference type="GO" id="GO:0003677">
    <property type="term" value="F:DNA binding"/>
    <property type="evidence" value="ECO:0007669"/>
    <property type="project" value="InterPro"/>
</dbReference>
<evidence type="ECO:0000256" key="2">
    <source>
        <dbReference type="ARBA" id="ARBA00022723"/>
    </source>
</evidence>
<comment type="caution">
    <text evidence="7">The sequence shown here is derived from an EMBL/GenBank/DDBJ whole genome shotgun (WGS) entry which is preliminary data.</text>
</comment>
<feature type="domain" description="Zn(2)-C6 fungal-type" evidence="6">
    <location>
        <begin position="29"/>
        <end position="59"/>
    </location>
</feature>
<dbReference type="GO" id="GO:0000981">
    <property type="term" value="F:DNA-binding transcription factor activity, RNA polymerase II-specific"/>
    <property type="evidence" value="ECO:0007669"/>
    <property type="project" value="InterPro"/>
</dbReference>
<evidence type="ECO:0000256" key="3">
    <source>
        <dbReference type="ARBA" id="ARBA00023015"/>
    </source>
</evidence>
<gene>
    <name evidence="7" type="ORF">B0J15DRAFT_489264</name>
</gene>
<evidence type="ECO:0000256" key="4">
    <source>
        <dbReference type="ARBA" id="ARBA00023163"/>
    </source>
</evidence>
<name>A0A9P9R5C9_FUSSL</name>
<keyword evidence="2" id="KW-0479">Metal-binding</keyword>
<reference evidence="7" key="1">
    <citation type="journal article" date="2021" name="Nat. Commun.">
        <title>Genetic determinants of endophytism in the Arabidopsis root mycobiome.</title>
        <authorList>
            <person name="Mesny F."/>
            <person name="Miyauchi S."/>
            <person name="Thiergart T."/>
            <person name="Pickel B."/>
            <person name="Atanasova L."/>
            <person name="Karlsson M."/>
            <person name="Huettel B."/>
            <person name="Barry K.W."/>
            <person name="Haridas S."/>
            <person name="Chen C."/>
            <person name="Bauer D."/>
            <person name="Andreopoulos W."/>
            <person name="Pangilinan J."/>
            <person name="LaButti K."/>
            <person name="Riley R."/>
            <person name="Lipzen A."/>
            <person name="Clum A."/>
            <person name="Drula E."/>
            <person name="Henrissat B."/>
            <person name="Kohler A."/>
            <person name="Grigoriev I.V."/>
            <person name="Martin F.M."/>
            <person name="Hacquard S."/>
        </authorList>
    </citation>
    <scope>NUCLEOTIDE SEQUENCE</scope>
    <source>
        <strain evidence="7">FSSC 5 MPI-SDFR-AT-0091</strain>
    </source>
</reference>
<dbReference type="GO" id="GO:0005634">
    <property type="term" value="C:nucleus"/>
    <property type="evidence" value="ECO:0007669"/>
    <property type="project" value="UniProtKB-SubCell"/>
</dbReference>
<evidence type="ECO:0000313" key="8">
    <source>
        <dbReference type="Proteomes" id="UP000736672"/>
    </source>
</evidence>
<keyword evidence="8" id="KW-1185">Reference proteome</keyword>
<evidence type="ECO:0000256" key="1">
    <source>
        <dbReference type="ARBA" id="ARBA00004123"/>
    </source>
</evidence>
<dbReference type="PROSITE" id="PS50048">
    <property type="entry name" value="ZN2_CY6_FUNGAL_2"/>
    <property type="match status" value="1"/>
</dbReference>
<dbReference type="SMART" id="SM00066">
    <property type="entry name" value="GAL4"/>
    <property type="match status" value="1"/>
</dbReference>
<evidence type="ECO:0000259" key="6">
    <source>
        <dbReference type="PROSITE" id="PS50048"/>
    </source>
</evidence>
<dbReference type="PANTHER" id="PTHR47338">
    <property type="entry name" value="ZN(II)2CYS6 TRANSCRIPTION FACTOR (EUROFUNG)-RELATED"/>
    <property type="match status" value="1"/>
</dbReference>
<dbReference type="GO" id="GO:0006351">
    <property type="term" value="P:DNA-templated transcription"/>
    <property type="evidence" value="ECO:0007669"/>
    <property type="project" value="InterPro"/>
</dbReference>
<keyword evidence="5" id="KW-0539">Nucleus</keyword>
<dbReference type="InterPro" id="IPR050815">
    <property type="entry name" value="TF_fung"/>
</dbReference>
<dbReference type="Pfam" id="PF04082">
    <property type="entry name" value="Fungal_trans"/>
    <property type="match status" value="1"/>
</dbReference>
<evidence type="ECO:0000313" key="7">
    <source>
        <dbReference type="EMBL" id="KAH7266663.1"/>
    </source>
</evidence>